<proteinExistence type="predicted"/>
<dbReference type="InterPro" id="IPR036614">
    <property type="entry name" value="RusA-like_sf"/>
</dbReference>
<evidence type="ECO:0000313" key="1">
    <source>
        <dbReference type="EMBL" id="KKM80262.1"/>
    </source>
</evidence>
<dbReference type="EMBL" id="LAZR01008210">
    <property type="protein sequence ID" value="KKM80262.1"/>
    <property type="molecule type" value="Genomic_DNA"/>
</dbReference>
<reference evidence="1" key="1">
    <citation type="journal article" date="2015" name="Nature">
        <title>Complex archaea that bridge the gap between prokaryotes and eukaryotes.</title>
        <authorList>
            <person name="Spang A."/>
            <person name="Saw J.H."/>
            <person name="Jorgensen S.L."/>
            <person name="Zaremba-Niedzwiedzka K."/>
            <person name="Martijn J."/>
            <person name="Lind A.E."/>
            <person name="van Eijk R."/>
            <person name="Schleper C."/>
            <person name="Guy L."/>
            <person name="Ettema T.J."/>
        </authorList>
    </citation>
    <scope>NUCLEOTIDE SEQUENCE</scope>
</reference>
<protein>
    <submittedName>
        <fullName evidence="1">Uncharacterized protein</fullName>
    </submittedName>
</protein>
<accession>A0A0F9NFW3</accession>
<organism evidence="1">
    <name type="scientific">marine sediment metagenome</name>
    <dbReference type="NCBI Taxonomy" id="412755"/>
    <lineage>
        <taxon>unclassified sequences</taxon>
        <taxon>metagenomes</taxon>
        <taxon>ecological metagenomes</taxon>
    </lineage>
</organism>
<dbReference type="InterPro" id="IPR008822">
    <property type="entry name" value="Endonuclease_RusA-like"/>
</dbReference>
<dbReference type="SUPFAM" id="SSF103084">
    <property type="entry name" value="Holliday junction resolvase RusA"/>
    <property type="match status" value="1"/>
</dbReference>
<dbReference type="Gene3D" id="3.30.1330.70">
    <property type="entry name" value="Holliday junction resolvase RusA"/>
    <property type="match status" value="1"/>
</dbReference>
<dbReference type="GO" id="GO:0000287">
    <property type="term" value="F:magnesium ion binding"/>
    <property type="evidence" value="ECO:0007669"/>
    <property type="project" value="InterPro"/>
</dbReference>
<gene>
    <name evidence="1" type="ORF">LCGC14_1341670</name>
</gene>
<dbReference type="GO" id="GO:0006281">
    <property type="term" value="P:DNA repair"/>
    <property type="evidence" value="ECO:0007669"/>
    <property type="project" value="InterPro"/>
</dbReference>
<sequence>MHPVPRPRGRKGQKAYYPTRYTDWLDAARVEAYRACGRLLWEGPVSVKVAFYGARANADIDNLLKSVLDAIQGVIIVDDKQVHFVEMRKLAETPAQTYIELALGGRE</sequence>
<dbReference type="AlphaFoldDB" id="A0A0F9NFW3"/>
<name>A0A0F9NFW3_9ZZZZ</name>
<comment type="caution">
    <text evidence="1">The sequence shown here is derived from an EMBL/GenBank/DDBJ whole genome shotgun (WGS) entry which is preliminary data.</text>
</comment>
<dbReference type="GO" id="GO:0006310">
    <property type="term" value="P:DNA recombination"/>
    <property type="evidence" value="ECO:0007669"/>
    <property type="project" value="InterPro"/>
</dbReference>
<dbReference type="Pfam" id="PF05866">
    <property type="entry name" value="RusA"/>
    <property type="match status" value="1"/>
</dbReference>